<gene>
    <name evidence="5" type="primary">GAREM2</name>
</gene>
<dbReference type="OMA" id="CLPACAR"/>
<protein>
    <submittedName>
        <fullName evidence="5">GRB2 associated regulator of MAPK1 subtype 2</fullName>
    </submittedName>
</protein>
<feature type="compositionally biased region" description="Low complexity" evidence="3">
    <location>
        <begin position="840"/>
        <end position="860"/>
    </location>
</feature>
<organism evidence="5 6">
    <name type="scientific">Callithrix jacchus</name>
    <name type="common">White-tufted-ear marmoset</name>
    <name type="synonym">Simia Jacchus</name>
    <dbReference type="NCBI Taxonomy" id="9483"/>
    <lineage>
        <taxon>Eukaryota</taxon>
        <taxon>Metazoa</taxon>
        <taxon>Chordata</taxon>
        <taxon>Craniata</taxon>
        <taxon>Vertebrata</taxon>
        <taxon>Euteleostomi</taxon>
        <taxon>Mammalia</taxon>
        <taxon>Eutheria</taxon>
        <taxon>Euarchontoglires</taxon>
        <taxon>Primates</taxon>
        <taxon>Haplorrhini</taxon>
        <taxon>Platyrrhini</taxon>
        <taxon>Cebidae</taxon>
        <taxon>Callitrichinae</taxon>
        <taxon>Callithrix</taxon>
        <taxon>Callithrix</taxon>
    </lineage>
</organism>
<dbReference type="InterPro" id="IPR025946">
    <property type="entry name" value="CABIT_dom"/>
</dbReference>
<keyword evidence="6" id="KW-1185">Reference proteome</keyword>
<accession>A0A8I3WB48</accession>
<feature type="compositionally biased region" description="Gly residues" evidence="3">
    <location>
        <begin position="101"/>
        <end position="113"/>
    </location>
</feature>
<feature type="region of interest" description="Disordered" evidence="3">
    <location>
        <begin position="606"/>
        <end position="713"/>
    </location>
</feature>
<feature type="compositionally biased region" description="Basic and acidic residues" evidence="3">
    <location>
        <begin position="83"/>
        <end position="98"/>
    </location>
</feature>
<dbReference type="GeneTree" id="ENSGT00530000063834"/>
<feature type="compositionally biased region" description="Low complexity" evidence="3">
    <location>
        <begin position="558"/>
        <end position="573"/>
    </location>
</feature>
<dbReference type="Gene3D" id="1.10.150.50">
    <property type="entry name" value="Transcription Factor, Ets-1"/>
    <property type="match status" value="1"/>
</dbReference>
<feature type="compositionally biased region" description="Low complexity" evidence="3">
    <location>
        <begin position="131"/>
        <end position="140"/>
    </location>
</feature>
<evidence type="ECO:0000256" key="2">
    <source>
        <dbReference type="ARBA" id="ARBA00022553"/>
    </source>
</evidence>
<dbReference type="InterPro" id="IPR052281">
    <property type="entry name" value="GAREM"/>
</dbReference>
<keyword evidence="2" id="KW-0597">Phosphoprotein</keyword>
<dbReference type="AlphaFoldDB" id="A0A8I3WB48"/>
<reference evidence="5" key="3">
    <citation type="submission" date="2025-09" db="UniProtKB">
        <authorList>
            <consortium name="Ensembl"/>
        </authorList>
    </citation>
    <scope>IDENTIFICATION</scope>
</reference>
<evidence type="ECO:0000259" key="4">
    <source>
        <dbReference type="Pfam" id="PF12736"/>
    </source>
</evidence>
<dbReference type="Proteomes" id="UP000008225">
    <property type="component" value="Chromosome 14"/>
</dbReference>
<feature type="compositionally biased region" description="Polar residues" evidence="3">
    <location>
        <begin position="1"/>
        <end position="19"/>
    </location>
</feature>
<feature type="region of interest" description="Disordered" evidence="3">
    <location>
        <begin position="733"/>
        <end position="764"/>
    </location>
</feature>
<feature type="domain" description="CABIT" evidence="4">
    <location>
        <begin position="198"/>
        <end position="479"/>
    </location>
</feature>
<dbReference type="CDD" id="cd09525">
    <property type="entry name" value="SAM_GAREM"/>
    <property type="match status" value="1"/>
</dbReference>
<feature type="compositionally biased region" description="Gly residues" evidence="3">
    <location>
        <begin position="23"/>
        <end position="81"/>
    </location>
</feature>
<feature type="compositionally biased region" description="Low complexity" evidence="3">
    <location>
        <begin position="811"/>
        <end position="832"/>
    </location>
</feature>
<name>A0A8I3WB48_CALJA</name>
<sequence>MQLGSSLSLQAPSQGSSISRGHLGAGELAGGEARLGGEPGPGERGGGGLTERGSGGRGSQKGARGGGSKEGGGAWRTGLGVGVRERGSRGESGSRRTEQGAGPGRGRIPGAGPGSASRWKAGHVTPAARRGCQAASTAAAPGGGGGHGSLGRAGLTVGAPGRRPRGAHAMEKLAAGLAGLRWSMGAFPLDLIVSRCRLPTLACLGPGEYAEGVSERDILLIHSCRQWTTVTAHTLEEGHYVIGPKIDIPLQYPGKFKLLEQARDVREPVRYFSSVEEVASVFPDRIFVMEAITFSVKVVSGEFSEDSEVYNFTLHAGDELTLMGQAEILCAKTTKERSRFTTLLRKLGRAGALAGVGGGGGPGGAGAAGGGGGGGARSVKGKMPCLICMNHRTNESLSLPFQCQGRFSTRSPLELQMQEGEHTVRAIIERVRLPVNVLVPSRPPRNPYDLHPVREGHCYKLVSIISKTVVLGLALRREGPAPLHFLLLTDTPRFALPQGLLAGDPRVERLVRDSASYCRERFDPDEYSTAVREAPAELAEDCASPRRARLCLPAPRAPGLARAPGPLAPAPAGDGDKEYVSPDWAASPEPAAPPAEIPYEELWAHQGPDGLARPTPGPDLISFGAVGPRRREPEAPPPPVPPKSEAVKEECRLLNAPPVPPRGGNGSGRLSGSPPVPPRFPKLQPVHSPSSSLSYYSSGLQDGAGSRSGSGSPSPDTYSLYCYPCTWGDCKVGESSSRPSPGPLPSTTQPSQASRTLTEPLSSRAASLLGVDSPVKTYHSCPPLFKPSHAQKRFAPFGALNPFSGPPYPSGPSAASSSGPTTTSGPVATSSPPYSPGPASPGQSYSAAPPSSCAPSSSSSEWQEPALEPFDPFELGQGSSPEPELLCSQEPRVVGTPGPRPHLSPLGPPKTFEPEDLVLCQVPTPLSPAALQGPEAGGARLFLTQGRLEGPPASPRDGATGFGLRDASSWQPPADLSALSLEEVSRSLRFIGLSEDVVSFFARERIDGSIFVQLSEDILADDFHLTKLQVKKIMQFIKGWRPKI</sequence>
<feature type="compositionally biased region" description="Low complexity" evidence="3">
    <location>
        <begin position="688"/>
        <end position="713"/>
    </location>
</feature>
<feature type="compositionally biased region" description="Gly residues" evidence="3">
    <location>
        <begin position="141"/>
        <end position="151"/>
    </location>
</feature>
<dbReference type="SUPFAM" id="SSF47769">
    <property type="entry name" value="SAM/Pointed domain"/>
    <property type="match status" value="1"/>
</dbReference>
<evidence type="ECO:0000256" key="3">
    <source>
        <dbReference type="SAM" id="MobiDB-lite"/>
    </source>
</evidence>
<dbReference type="InterPro" id="IPR013761">
    <property type="entry name" value="SAM/pointed_sf"/>
</dbReference>
<feature type="compositionally biased region" description="Pro residues" evidence="3">
    <location>
        <begin position="898"/>
        <end position="908"/>
    </location>
</feature>
<evidence type="ECO:0000256" key="1">
    <source>
        <dbReference type="ARBA" id="ARBA00006392"/>
    </source>
</evidence>
<feature type="region of interest" description="Disordered" evidence="3">
    <location>
        <begin position="1"/>
        <end position="163"/>
    </location>
</feature>
<feature type="region of interest" description="Disordered" evidence="3">
    <location>
        <begin position="797"/>
        <end position="912"/>
    </location>
</feature>
<comment type="similarity">
    <text evidence="1">Belongs to the GAREM family.</text>
</comment>
<dbReference type="Ensembl" id="ENSCJAT00000131348.1">
    <property type="protein sequence ID" value="ENSCJAP00000090365.1"/>
    <property type="gene ID" value="ENSCJAG00000008091.4"/>
</dbReference>
<reference evidence="5" key="2">
    <citation type="submission" date="2025-08" db="UniProtKB">
        <authorList>
            <consortium name="Ensembl"/>
        </authorList>
    </citation>
    <scope>IDENTIFICATION</scope>
</reference>
<dbReference type="PANTHER" id="PTHR14454:SF5">
    <property type="entry name" value="GRB2-ASSOCIATED AND REGULATOR OF MAPK PROTEIN 2"/>
    <property type="match status" value="1"/>
</dbReference>
<feature type="region of interest" description="Disordered" evidence="3">
    <location>
        <begin position="558"/>
        <end position="594"/>
    </location>
</feature>
<feature type="compositionally biased region" description="Polar residues" evidence="3">
    <location>
        <begin position="747"/>
        <end position="764"/>
    </location>
</feature>
<dbReference type="Pfam" id="PF12736">
    <property type="entry name" value="CABIT"/>
    <property type="match status" value="1"/>
</dbReference>
<reference evidence="5 6" key="1">
    <citation type="submission" date="2009-03" db="EMBL/GenBank/DDBJ databases">
        <authorList>
            <person name="Warren W."/>
            <person name="Ye L."/>
            <person name="Minx P."/>
            <person name="Worley K."/>
            <person name="Gibbs R."/>
            <person name="Wilson R.K."/>
        </authorList>
    </citation>
    <scope>NUCLEOTIDE SEQUENCE [LARGE SCALE GENOMIC DNA]</scope>
</reference>
<evidence type="ECO:0000313" key="6">
    <source>
        <dbReference type="Proteomes" id="UP000008225"/>
    </source>
</evidence>
<evidence type="ECO:0000313" key="5">
    <source>
        <dbReference type="Ensembl" id="ENSCJAP00000090365.1"/>
    </source>
</evidence>
<dbReference type="PANTHER" id="PTHR14454">
    <property type="entry name" value="GRB2-ASSOCIATED AND REGULATOR OF MAPK PROTEIN FAMILY MEMBER"/>
    <property type="match status" value="1"/>
</dbReference>
<proteinExistence type="inferred from homology"/>